<dbReference type="GO" id="GO:0016020">
    <property type="term" value="C:membrane"/>
    <property type="evidence" value="ECO:0007669"/>
    <property type="project" value="InterPro"/>
</dbReference>
<evidence type="ECO:0000259" key="2">
    <source>
        <dbReference type="Pfam" id="PF00341"/>
    </source>
</evidence>
<dbReference type="InParanoid" id="A0A139WKJ0"/>
<dbReference type="AlphaFoldDB" id="A0A139WKJ0"/>
<dbReference type="KEGG" id="tca:103313153"/>
<keyword evidence="1" id="KW-0732">Signal</keyword>
<proteinExistence type="predicted"/>
<sequence>MNRLTFSVAIIISVVSVTTGSPGKKLNMFHKHFAAVDKFKCKDPQPRAIAISEFLNKSIISEANLMISPDITVLHRCGQAGCCHKNKTCQAHKTETVTLVFLINKKRSHKEYIDVTAQNHTECECQPLVNNPK</sequence>
<dbReference type="GO" id="GO:0008083">
    <property type="term" value="F:growth factor activity"/>
    <property type="evidence" value="ECO:0007669"/>
    <property type="project" value="InterPro"/>
</dbReference>
<reference evidence="3 4" key="1">
    <citation type="journal article" date="2008" name="Nature">
        <title>The genome of the model beetle and pest Tribolium castaneum.</title>
        <authorList>
            <consortium name="Tribolium Genome Sequencing Consortium"/>
            <person name="Richards S."/>
            <person name="Gibbs R.A."/>
            <person name="Weinstock G.M."/>
            <person name="Brown S.J."/>
            <person name="Denell R."/>
            <person name="Beeman R.W."/>
            <person name="Gibbs R."/>
            <person name="Beeman R.W."/>
            <person name="Brown S.J."/>
            <person name="Bucher G."/>
            <person name="Friedrich M."/>
            <person name="Grimmelikhuijzen C.J."/>
            <person name="Klingler M."/>
            <person name="Lorenzen M."/>
            <person name="Richards S."/>
            <person name="Roth S."/>
            <person name="Schroder R."/>
            <person name="Tautz D."/>
            <person name="Zdobnov E.M."/>
            <person name="Muzny D."/>
            <person name="Gibbs R.A."/>
            <person name="Weinstock G.M."/>
            <person name="Attaway T."/>
            <person name="Bell S."/>
            <person name="Buhay C.J."/>
            <person name="Chandrabose M.N."/>
            <person name="Chavez D."/>
            <person name="Clerk-Blankenburg K.P."/>
            <person name="Cree A."/>
            <person name="Dao M."/>
            <person name="Davis C."/>
            <person name="Chacko J."/>
            <person name="Dinh H."/>
            <person name="Dugan-Rocha S."/>
            <person name="Fowler G."/>
            <person name="Garner T.T."/>
            <person name="Garnes J."/>
            <person name="Gnirke A."/>
            <person name="Hawes A."/>
            <person name="Hernandez J."/>
            <person name="Hines S."/>
            <person name="Holder M."/>
            <person name="Hume J."/>
            <person name="Jhangiani S.N."/>
            <person name="Joshi V."/>
            <person name="Khan Z.M."/>
            <person name="Jackson L."/>
            <person name="Kovar C."/>
            <person name="Kowis A."/>
            <person name="Lee S."/>
            <person name="Lewis L.R."/>
            <person name="Margolis J."/>
            <person name="Morgan M."/>
            <person name="Nazareth L.V."/>
            <person name="Nguyen N."/>
            <person name="Okwuonu G."/>
            <person name="Parker D."/>
            <person name="Richards S."/>
            <person name="Ruiz S.J."/>
            <person name="Santibanez J."/>
            <person name="Savard J."/>
            <person name="Scherer S.E."/>
            <person name="Schneider B."/>
            <person name="Sodergren E."/>
            <person name="Tautz D."/>
            <person name="Vattahil S."/>
            <person name="Villasana D."/>
            <person name="White C.S."/>
            <person name="Wright R."/>
            <person name="Park Y."/>
            <person name="Beeman R.W."/>
            <person name="Lord J."/>
            <person name="Oppert B."/>
            <person name="Lorenzen M."/>
            <person name="Brown S."/>
            <person name="Wang L."/>
            <person name="Savard J."/>
            <person name="Tautz D."/>
            <person name="Richards S."/>
            <person name="Weinstock G."/>
            <person name="Gibbs R.A."/>
            <person name="Liu Y."/>
            <person name="Worley K."/>
            <person name="Weinstock G."/>
            <person name="Elsik C.G."/>
            <person name="Reese J.T."/>
            <person name="Elhaik E."/>
            <person name="Landan G."/>
            <person name="Graur D."/>
            <person name="Arensburger P."/>
            <person name="Atkinson P."/>
            <person name="Beeman R.W."/>
            <person name="Beidler J."/>
            <person name="Brown S.J."/>
            <person name="Demuth J.P."/>
            <person name="Drury D.W."/>
            <person name="Du Y.Z."/>
            <person name="Fujiwara H."/>
            <person name="Lorenzen M."/>
            <person name="Maselli V."/>
            <person name="Osanai M."/>
            <person name="Park Y."/>
            <person name="Robertson H.M."/>
            <person name="Tu Z."/>
            <person name="Wang J.J."/>
            <person name="Wang S."/>
            <person name="Richards S."/>
            <person name="Song H."/>
            <person name="Zhang L."/>
            <person name="Sodergren E."/>
            <person name="Werner D."/>
            <person name="Stanke M."/>
            <person name="Morgenstern B."/>
            <person name="Solovyev V."/>
            <person name="Kosarev P."/>
            <person name="Brown G."/>
            <person name="Chen H.C."/>
            <person name="Ermolaeva O."/>
            <person name="Hlavina W."/>
            <person name="Kapustin Y."/>
            <person name="Kiryutin B."/>
            <person name="Kitts P."/>
            <person name="Maglott D."/>
            <person name="Pruitt K."/>
            <person name="Sapojnikov V."/>
            <person name="Souvorov A."/>
            <person name="Mackey A.J."/>
            <person name="Waterhouse R.M."/>
            <person name="Wyder S."/>
            <person name="Zdobnov E.M."/>
            <person name="Zdobnov E.M."/>
            <person name="Wyder S."/>
            <person name="Kriventseva E.V."/>
            <person name="Kadowaki T."/>
            <person name="Bork P."/>
            <person name="Aranda M."/>
            <person name="Bao R."/>
            <person name="Beermann A."/>
            <person name="Berns N."/>
            <person name="Bolognesi R."/>
            <person name="Bonneton F."/>
            <person name="Bopp D."/>
            <person name="Brown S.J."/>
            <person name="Bucher G."/>
            <person name="Butts T."/>
            <person name="Chaumot A."/>
            <person name="Denell R.E."/>
            <person name="Ferrier D.E."/>
            <person name="Friedrich M."/>
            <person name="Gordon C.M."/>
            <person name="Jindra M."/>
            <person name="Klingler M."/>
            <person name="Lan Q."/>
            <person name="Lattorff H.M."/>
            <person name="Laudet V."/>
            <person name="von Levetsow C."/>
            <person name="Liu Z."/>
            <person name="Lutz R."/>
            <person name="Lynch J.A."/>
            <person name="da Fonseca R.N."/>
            <person name="Posnien N."/>
            <person name="Reuter R."/>
            <person name="Roth S."/>
            <person name="Savard J."/>
            <person name="Schinko J.B."/>
            <person name="Schmitt C."/>
            <person name="Schoppmeier M."/>
            <person name="Schroder R."/>
            <person name="Shippy T.D."/>
            <person name="Simonnet F."/>
            <person name="Marques-Souza H."/>
            <person name="Tautz D."/>
            <person name="Tomoyasu Y."/>
            <person name="Trauner J."/>
            <person name="Van der Zee M."/>
            <person name="Vervoort M."/>
            <person name="Wittkopp N."/>
            <person name="Wimmer E.A."/>
            <person name="Yang X."/>
            <person name="Jones A.K."/>
            <person name="Sattelle D.B."/>
            <person name="Ebert P.R."/>
            <person name="Nelson D."/>
            <person name="Scott J.G."/>
            <person name="Beeman R.W."/>
            <person name="Muthukrishnan S."/>
            <person name="Kramer K.J."/>
            <person name="Arakane Y."/>
            <person name="Beeman R.W."/>
            <person name="Zhu Q."/>
            <person name="Hogenkamp D."/>
            <person name="Dixit R."/>
            <person name="Oppert B."/>
            <person name="Jiang H."/>
            <person name="Zou Z."/>
            <person name="Marshall J."/>
            <person name="Elpidina E."/>
            <person name="Vinokurov K."/>
            <person name="Oppert C."/>
            <person name="Zou Z."/>
            <person name="Evans J."/>
            <person name="Lu Z."/>
            <person name="Zhao P."/>
            <person name="Sumathipala N."/>
            <person name="Altincicek B."/>
            <person name="Vilcinskas A."/>
            <person name="Williams M."/>
            <person name="Hultmark D."/>
            <person name="Hetru C."/>
            <person name="Jiang H."/>
            <person name="Grimmelikhuijzen C.J."/>
            <person name="Hauser F."/>
            <person name="Cazzamali G."/>
            <person name="Williamson M."/>
            <person name="Park Y."/>
            <person name="Li B."/>
            <person name="Tanaka Y."/>
            <person name="Predel R."/>
            <person name="Neupert S."/>
            <person name="Schachtner J."/>
            <person name="Verleyen P."/>
            <person name="Raible F."/>
            <person name="Bork P."/>
            <person name="Friedrich M."/>
            <person name="Walden K.K."/>
            <person name="Robertson H.M."/>
            <person name="Angeli S."/>
            <person name="Foret S."/>
            <person name="Bucher G."/>
            <person name="Schuetz S."/>
            <person name="Maleszka R."/>
            <person name="Wimmer E.A."/>
            <person name="Beeman R.W."/>
            <person name="Lorenzen M."/>
            <person name="Tomoyasu Y."/>
            <person name="Miller S.C."/>
            <person name="Grossmann D."/>
            <person name="Bucher G."/>
        </authorList>
    </citation>
    <scope>NUCLEOTIDE SEQUENCE [LARGE SCALE GENOMIC DNA]</scope>
    <source>
        <strain evidence="3 4">Georgia GA2</strain>
    </source>
</reference>
<feature type="domain" description="Platelet-derived growth factor (PDGF) family profile" evidence="2">
    <location>
        <begin position="56"/>
        <end position="125"/>
    </location>
</feature>
<protein>
    <recommendedName>
        <fullName evidence="2">Platelet-derived growth factor (PDGF) family profile domain-containing protein</fullName>
    </recommendedName>
</protein>
<dbReference type="Proteomes" id="UP000007266">
    <property type="component" value="Linkage group 3"/>
</dbReference>
<dbReference type="OrthoDB" id="6677701at2759"/>
<dbReference type="STRING" id="7070.A0A139WKJ0"/>
<feature type="signal peptide" evidence="1">
    <location>
        <begin position="1"/>
        <end position="20"/>
    </location>
</feature>
<evidence type="ECO:0000313" key="4">
    <source>
        <dbReference type="Proteomes" id="UP000007266"/>
    </source>
</evidence>
<dbReference type="EMBL" id="KQ971327">
    <property type="protein sequence ID" value="KYB28403.1"/>
    <property type="molecule type" value="Genomic_DNA"/>
</dbReference>
<gene>
    <name evidence="3" type="primary">AUGUSTUS-3.0.2_32603</name>
    <name evidence="3" type="ORF">TcasGA2_TC032603</name>
</gene>
<dbReference type="GO" id="GO:0035099">
    <property type="term" value="P:hemocyte migration"/>
    <property type="evidence" value="ECO:0000318"/>
    <property type="project" value="GO_Central"/>
</dbReference>
<dbReference type="PANTHER" id="PTHR21719:SF1">
    <property type="entry name" value="FI06402P-RELATED"/>
    <property type="match status" value="1"/>
</dbReference>
<evidence type="ECO:0000313" key="3">
    <source>
        <dbReference type="EMBL" id="KYB28403.1"/>
    </source>
</evidence>
<dbReference type="InterPro" id="IPR000072">
    <property type="entry name" value="PDGF/VEGF_dom"/>
</dbReference>
<reference evidence="3 4" key="2">
    <citation type="journal article" date="2010" name="Nucleic Acids Res.">
        <title>BeetleBase in 2010: revisions to provide comprehensive genomic information for Tribolium castaneum.</title>
        <authorList>
            <person name="Kim H.S."/>
            <person name="Murphy T."/>
            <person name="Xia J."/>
            <person name="Caragea D."/>
            <person name="Park Y."/>
            <person name="Beeman R.W."/>
            <person name="Lorenzen M.D."/>
            <person name="Butcher S."/>
            <person name="Manak J.R."/>
            <person name="Brown S.J."/>
        </authorList>
    </citation>
    <scope>GENOME REANNOTATION</scope>
    <source>
        <strain evidence="3 4">Georgia GA2</strain>
    </source>
</reference>
<dbReference type="Gene3D" id="2.10.90.10">
    <property type="entry name" value="Cystine-knot cytokines"/>
    <property type="match status" value="1"/>
</dbReference>
<accession>A0A139WKJ0</accession>
<dbReference type="InterPro" id="IPR029034">
    <property type="entry name" value="Cystine-knot_cytokine"/>
</dbReference>
<dbReference type="PANTHER" id="PTHR21719">
    <property type="entry name" value="FI06402P-RELATED"/>
    <property type="match status" value="1"/>
</dbReference>
<organism evidence="3 4">
    <name type="scientific">Tribolium castaneum</name>
    <name type="common">Red flour beetle</name>
    <dbReference type="NCBI Taxonomy" id="7070"/>
    <lineage>
        <taxon>Eukaryota</taxon>
        <taxon>Metazoa</taxon>
        <taxon>Ecdysozoa</taxon>
        <taxon>Arthropoda</taxon>
        <taxon>Hexapoda</taxon>
        <taxon>Insecta</taxon>
        <taxon>Pterygota</taxon>
        <taxon>Neoptera</taxon>
        <taxon>Endopterygota</taxon>
        <taxon>Coleoptera</taxon>
        <taxon>Polyphaga</taxon>
        <taxon>Cucujiformia</taxon>
        <taxon>Tenebrionidae</taxon>
        <taxon>Tenebrionidae incertae sedis</taxon>
        <taxon>Tribolium</taxon>
    </lineage>
</organism>
<evidence type="ECO:0000256" key="1">
    <source>
        <dbReference type="SAM" id="SignalP"/>
    </source>
</evidence>
<dbReference type="OMA" id="NHVQLVH"/>
<dbReference type="SUPFAM" id="SSF57501">
    <property type="entry name" value="Cystine-knot cytokines"/>
    <property type="match status" value="1"/>
</dbReference>
<dbReference type="Pfam" id="PF00341">
    <property type="entry name" value="PDGF"/>
    <property type="match status" value="1"/>
</dbReference>
<name>A0A139WKJ0_TRICA</name>
<dbReference type="FunFam" id="2.10.90.10:FF:000105">
    <property type="entry name" value="Uncharacterized protein"/>
    <property type="match status" value="1"/>
</dbReference>
<keyword evidence="4" id="KW-1185">Reference proteome</keyword>
<feature type="chain" id="PRO_5007300114" description="Platelet-derived growth factor (PDGF) family profile domain-containing protein" evidence="1">
    <location>
        <begin position="21"/>
        <end position="133"/>
    </location>
</feature>